<gene>
    <name evidence="2" type="ORF">BaRGS_00012650</name>
</gene>
<feature type="non-terminal residue" evidence="2">
    <location>
        <position position="1"/>
    </location>
</feature>
<accession>A0ABD0LAI8</accession>
<comment type="caution">
    <text evidence="2">The sequence shown here is derived from an EMBL/GenBank/DDBJ whole genome shotgun (WGS) entry which is preliminary data.</text>
</comment>
<organism evidence="2 3">
    <name type="scientific">Batillaria attramentaria</name>
    <dbReference type="NCBI Taxonomy" id="370345"/>
    <lineage>
        <taxon>Eukaryota</taxon>
        <taxon>Metazoa</taxon>
        <taxon>Spiralia</taxon>
        <taxon>Lophotrochozoa</taxon>
        <taxon>Mollusca</taxon>
        <taxon>Gastropoda</taxon>
        <taxon>Caenogastropoda</taxon>
        <taxon>Sorbeoconcha</taxon>
        <taxon>Cerithioidea</taxon>
        <taxon>Batillariidae</taxon>
        <taxon>Batillaria</taxon>
    </lineage>
</organism>
<keyword evidence="3" id="KW-1185">Reference proteome</keyword>
<dbReference type="AlphaFoldDB" id="A0ABD0LAI8"/>
<reference evidence="2 3" key="1">
    <citation type="journal article" date="2023" name="Sci. Data">
        <title>Genome assembly of the Korean intertidal mud-creeper Batillaria attramentaria.</title>
        <authorList>
            <person name="Patra A.K."/>
            <person name="Ho P.T."/>
            <person name="Jun S."/>
            <person name="Lee S.J."/>
            <person name="Kim Y."/>
            <person name="Won Y.J."/>
        </authorList>
    </citation>
    <scope>NUCLEOTIDE SEQUENCE [LARGE SCALE GENOMIC DNA]</scope>
    <source>
        <strain evidence="2">Wonlab-2016</strain>
    </source>
</reference>
<protein>
    <submittedName>
        <fullName evidence="2">Uncharacterized protein</fullName>
    </submittedName>
</protein>
<dbReference type="Proteomes" id="UP001519460">
    <property type="component" value="Unassembled WGS sequence"/>
</dbReference>
<feature type="region of interest" description="Disordered" evidence="1">
    <location>
        <begin position="39"/>
        <end position="72"/>
    </location>
</feature>
<evidence type="ECO:0000256" key="1">
    <source>
        <dbReference type="SAM" id="MobiDB-lite"/>
    </source>
</evidence>
<sequence>SATIQATALFDEDMAWLPKAILKDEADVTVFPLPAKGSFSGSGGASNSSSPAWGDEGGGGGGGSAGLEGTPPFRVLEKVDGSGFSALRPNGAVSGFPVLRNGGDLTGFPVLEGLGPGAEAHDKVLPIAGPYHVGSASPKLRTSAAGVTVTRRSVADAFHRQEVIIQLQVYTPTDERHQVAGVWHRCQLVSCWCISQAPGGHSVAGVHRREAPGSWCVAQVSDGQLLVYFTGTRWSLSCRCSQTRGTR</sequence>
<evidence type="ECO:0000313" key="3">
    <source>
        <dbReference type="Proteomes" id="UP001519460"/>
    </source>
</evidence>
<feature type="compositionally biased region" description="Gly residues" evidence="1">
    <location>
        <begin position="55"/>
        <end position="66"/>
    </location>
</feature>
<proteinExistence type="predicted"/>
<dbReference type="EMBL" id="JACVVK020000069">
    <property type="protein sequence ID" value="KAK7496240.1"/>
    <property type="molecule type" value="Genomic_DNA"/>
</dbReference>
<name>A0ABD0LAI8_9CAEN</name>
<evidence type="ECO:0000313" key="2">
    <source>
        <dbReference type="EMBL" id="KAK7496240.1"/>
    </source>
</evidence>